<dbReference type="NCBIfam" id="TIGR00614">
    <property type="entry name" value="recQ_fam"/>
    <property type="match status" value="1"/>
</dbReference>
<dbReference type="SUPFAM" id="SSF46785">
    <property type="entry name" value="Winged helix' DNA-binding domain"/>
    <property type="match status" value="1"/>
</dbReference>
<dbReference type="SMART" id="SM00490">
    <property type="entry name" value="HELICc"/>
    <property type="match status" value="1"/>
</dbReference>
<comment type="caution">
    <text evidence="15">The sequence shown here is derived from an EMBL/GenBank/DDBJ whole genome shotgun (WGS) entry which is preliminary data.</text>
</comment>
<dbReference type="InterPro" id="IPR004589">
    <property type="entry name" value="DNA_helicase_ATP-dep_RecQ"/>
</dbReference>
<dbReference type="InterPro" id="IPR027417">
    <property type="entry name" value="P-loop_NTPase"/>
</dbReference>
<evidence type="ECO:0000313" key="15">
    <source>
        <dbReference type="EMBL" id="MDW5594486.1"/>
    </source>
</evidence>
<evidence type="ECO:0000256" key="1">
    <source>
        <dbReference type="ARBA" id="ARBA00005446"/>
    </source>
</evidence>
<comment type="catalytic activity">
    <reaction evidence="9">
        <text>Couples ATP hydrolysis with the unwinding of duplex DNA by translocating in the 3'-5' direction.</text>
        <dbReference type="EC" id="5.6.2.4"/>
    </reaction>
</comment>
<dbReference type="Pfam" id="PF16124">
    <property type="entry name" value="RecQ_Zn_bind"/>
    <property type="match status" value="1"/>
</dbReference>
<dbReference type="InterPro" id="IPR001650">
    <property type="entry name" value="Helicase_C-like"/>
</dbReference>
<dbReference type="PROSITE" id="PS51192">
    <property type="entry name" value="HELICASE_ATP_BIND_1"/>
    <property type="match status" value="1"/>
</dbReference>
<dbReference type="Pfam" id="PF00270">
    <property type="entry name" value="DEAD"/>
    <property type="match status" value="1"/>
</dbReference>
<dbReference type="PROSITE" id="PS51194">
    <property type="entry name" value="HELICASE_CTER"/>
    <property type="match status" value="1"/>
</dbReference>
<evidence type="ECO:0000256" key="8">
    <source>
        <dbReference type="ARBA" id="ARBA00023235"/>
    </source>
</evidence>
<dbReference type="InterPro" id="IPR018982">
    <property type="entry name" value="RQC_domain"/>
</dbReference>
<dbReference type="Proteomes" id="UP001284601">
    <property type="component" value="Unassembled WGS sequence"/>
</dbReference>
<dbReference type="PROSITE" id="PS00690">
    <property type="entry name" value="DEAH_ATP_HELICASE"/>
    <property type="match status" value="1"/>
</dbReference>
<feature type="domain" description="Helicase C-terminal" evidence="14">
    <location>
        <begin position="220"/>
        <end position="384"/>
    </location>
</feature>
<evidence type="ECO:0000313" key="16">
    <source>
        <dbReference type="Proteomes" id="UP001284601"/>
    </source>
</evidence>
<reference evidence="15 16" key="2">
    <citation type="submission" date="2023-10" db="EMBL/GenBank/DDBJ databases">
        <authorList>
            <person name="Han X.F."/>
        </authorList>
    </citation>
    <scope>NUCLEOTIDE SEQUENCE [LARGE SCALE GENOMIC DNA]</scope>
    <source>
        <strain evidence="15 16">KCTC 39840</strain>
    </source>
</reference>
<gene>
    <name evidence="15" type="ORF">R7226_09065</name>
</gene>
<keyword evidence="3" id="KW-0547">Nucleotide-binding</keyword>
<evidence type="ECO:0000256" key="11">
    <source>
        <dbReference type="ARBA" id="ARBA00044535"/>
    </source>
</evidence>
<dbReference type="EMBL" id="JAWSTH010000017">
    <property type="protein sequence ID" value="MDW5594486.1"/>
    <property type="molecule type" value="Genomic_DNA"/>
</dbReference>
<proteinExistence type="inferred from homology"/>
<evidence type="ECO:0000259" key="13">
    <source>
        <dbReference type="PROSITE" id="PS51192"/>
    </source>
</evidence>
<dbReference type="CDD" id="cd17920">
    <property type="entry name" value="DEXHc_RecQ"/>
    <property type="match status" value="1"/>
</dbReference>
<dbReference type="GO" id="GO:0003678">
    <property type="term" value="F:DNA helicase activity"/>
    <property type="evidence" value="ECO:0007669"/>
    <property type="project" value="UniProtKB-EC"/>
</dbReference>
<evidence type="ECO:0000256" key="12">
    <source>
        <dbReference type="ARBA" id="ARBA00044550"/>
    </source>
</evidence>
<dbReference type="GO" id="GO:0016787">
    <property type="term" value="F:hydrolase activity"/>
    <property type="evidence" value="ECO:0007669"/>
    <property type="project" value="UniProtKB-KW"/>
</dbReference>
<dbReference type="Gene3D" id="1.10.10.10">
    <property type="entry name" value="Winged helix-like DNA-binding domain superfamily/Winged helix DNA-binding domain"/>
    <property type="match status" value="1"/>
</dbReference>
<dbReference type="Pfam" id="PF00271">
    <property type="entry name" value="Helicase_C"/>
    <property type="match status" value="1"/>
</dbReference>
<dbReference type="InterPro" id="IPR011545">
    <property type="entry name" value="DEAD/DEAH_box_helicase_dom"/>
</dbReference>
<sequence length="582" mass="63924">MDARAELRRHFGFDEFRPGQEEAVRAALEGRDALVVMPTGAGKSLCYQLPALVRDDLTIVVSPLVSLMQDQVEGLRRVAPDAVALLNSQQSMADNQEVLRRAASGRLKLLYVAPERFASRWFLDHVQRARLGLFVVDEAHCVSQWGHDFRPDYFRLADAARYLRARAIMALTATATPRVADDVVDRLGLAEPVRVTTGFDRPNLSFAVARCGSRQDKHRRVATVLRDLEARPAIVYAGTRNGCEELAKTLGRELGLDVAVYHAGLDRERRTAVQRAFMAGDTPIVVATNAFGMGVDKADVRTVIHETVPQSVEQYYQEAGRAGRDGRPARCLLFAEARDKGLHTFFIERAEIEDAAFGAVARRIRRQAAENGRYELELSVLADVASCDRDGARAIVGHLARAGVVQPAPSPPDRAMGRLVGEWDRGALKACKASAGEAQRVRWRQYRAIWGFVEQRRCRRAALLRHFGDRAAPATDPGVICCDVCDPAIAPPGPAVAARRREADLDEAILAVISAAEPAVTRTQIAEILRGSRSRAIAQHAWDGLPQYGAFPQLRGDQVTQRVDMLLARGALRTRQGTVGAA</sequence>
<dbReference type="InterPro" id="IPR032284">
    <property type="entry name" value="RecQ_Zn-bd"/>
</dbReference>
<evidence type="ECO:0000256" key="5">
    <source>
        <dbReference type="ARBA" id="ARBA00022806"/>
    </source>
</evidence>
<evidence type="ECO:0000256" key="6">
    <source>
        <dbReference type="ARBA" id="ARBA00022840"/>
    </source>
</evidence>
<dbReference type="InterPro" id="IPR002464">
    <property type="entry name" value="DNA/RNA_helicase_DEAH_CS"/>
</dbReference>
<dbReference type="SUPFAM" id="SSF52540">
    <property type="entry name" value="P-loop containing nucleoside triphosphate hydrolases"/>
    <property type="match status" value="1"/>
</dbReference>
<dbReference type="EC" id="5.6.2.4" evidence="10"/>
<dbReference type="PANTHER" id="PTHR13710:SF105">
    <property type="entry name" value="ATP-DEPENDENT DNA HELICASE Q1"/>
    <property type="match status" value="1"/>
</dbReference>
<dbReference type="InterPro" id="IPR036388">
    <property type="entry name" value="WH-like_DNA-bd_sf"/>
</dbReference>
<comment type="similarity">
    <text evidence="1">Belongs to the helicase family. RecQ subfamily.</text>
</comment>
<accession>A0ABU4HMG3</accession>
<keyword evidence="5 15" id="KW-0347">Helicase</keyword>
<evidence type="ECO:0000256" key="9">
    <source>
        <dbReference type="ARBA" id="ARBA00034617"/>
    </source>
</evidence>
<protein>
    <recommendedName>
        <fullName evidence="11">ATP-dependent DNA helicase RecQ</fullName>
        <ecNumber evidence="10">5.6.2.4</ecNumber>
    </recommendedName>
    <alternativeName>
        <fullName evidence="12">DNA 3'-5' helicase RecQ</fullName>
    </alternativeName>
</protein>
<feature type="domain" description="Helicase ATP-binding" evidence="13">
    <location>
        <begin position="24"/>
        <end position="193"/>
    </location>
</feature>
<evidence type="ECO:0000259" key="14">
    <source>
        <dbReference type="PROSITE" id="PS51194"/>
    </source>
</evidence>
<dbReference type="Gene3D" id="3.40.50.300">
    <property type="entry name" value="P-loop containing nucleotide triphosphate hydrolases"/>
    <property type="match status" value="2"/>
</dbReference>
<keyword evidence="8" id="KW-0413">Isomerase</keyword>
<evidence type="ECO:0000256" key="3">
    <source>
        <dbReference type="ARBA" id="ARBA00022741"/>
    </source>
</evidence>
<reference evidence="16" key="1">
    <citation type="submission" date="2023-07" db="EMBL/GenBank/DDBJ databases">
        <title>Conexibacter stalactiti sp. nov., isolated from stalactites in a lava cave and emended description of the genus Conexibacter.</title>
        <authorList>
            <person name="Lee S.D."/>
        </authorList>
    </citation>
    <scope>NUCLEOTIDE SEQUENCE [LARGE SCALE GENOMIC DNA]</scope>
    <source>
        <strain evidence="16">KCTC 39840</strain>
    </source>
</reference>
<dbReference type="InterPro" id="IPR014001">
    <property type="entry name" value="Helicase_ATP-bd"/>
</dbReference>
<dbReference type="Pfam" id="PF09382">
    <property type="entry name" value="RQC"/>
    <property type="match status" value="1"/>
</dbReference>
<keyword evidence="6" id="KW-0067">ATP-binding</keyword>
<dbReference type="SMART" id="SM00487">
    <property type="entry name" value="DEXDc"/>
    <property type="match status" value="1"/>
</dbReference>
<keyword evidence="16" id="KW-1185">Reference proteome</keyword>
<dbReference type="InterPro" id="IPR036390">
    <property type="entry name" value="WH_DNA-bd_sf"/>
</dbReference>
<organism evidence="15 16">
    <name type="scientific">Conexibacter stalactiti</name>
    <dbReference type="NCBI Taxonomy" id="1940611"/>
    <lineage>
        <taxon>Bacteria</taxon>
        <taxon>Bacillati</taxon>
        <taxon>Actinomycetota</taxon>
        <taxon>Thermoleophilia</taxon>
        <taxon>Solirubrobacterales</taxon>
        <taxon>Conexibacteraceae</taxon>
        <taxon>Conexibacter</taxon>
    </lineage>
</organism>
<evidence type="ECO:0000256" key="2">
    <source>
        <dbReference type="ARBA" id="ARBA00022723"/>
    </source>
</evidence>
<dbReference type="PANTHER" id="PTHR13710">
    <property type="entry name" value="DNA HELICASE RECQ FAMILY MEMBER"/>
    <property type="match status" value="1"/>
</dbReference>
<evidence type="ECO:0000256" key="4">
    <source>
        <dbReference type="ARBA" id="ARBA00022801"/>
    </source>
</evidence>
<keyword evidence="7" id="KW-0238">DNA-binding</keyword>
<evidence type="ECO:0000256" key="7">
    <source>
        <dbReference type="ARBA" id="ARBA00023125"/>
    </source>
</evidence>
<keyword evidence="4 15" id="KW-0378">Hydrolase</keyword>
<keyword evidence="2" id="KW-0479">Metal-binding</keyword>
<dbReference type="RefSeq" id="WP_318596754.1">
    <property type="nucleotide sequence ID" value="NZ_JAWSTH010000017.1"/>
</dbReference>
<name>A0ABU4HMG3_9ACTN</name>
<evidence type="ECO:0000256" key="10">
    <source>
        <dbReference type="ARBA" id="ARBA00034808"/>
    </source>
</evidence>